<evidence type="ECO:0000313" key="13">
    <source>
        <dbReference type="Proteomes" id="UP001190700"/>
    </source>
</evidence>
<dbReference type="InterPro" id="IPR003593">
    <property type="entry name" value="AAA+_ATPase"/>
</dbReference>
<dbReference type="PANTHER" id="PTHR24221:SF646">
    <property type="entry name" value="HAEMOLYSIN SECRETION ATP-BINDING PROTEIN"/>
    <property type="match status" value="1"/>
</dbReference>
<evidence type="ECO:0000259" key="10">
    <source>
        <dbReference type="PROSITE" id="PS50893"/>
    </source>
</evidence>
<feature type="domain" description="ABC transmembrane type-1" evidence="11">
    <location>
        <begin position="224"/>
        <end position="404"/>
    </location>
</feature>
<dbReference type="InterPro" id="IPR000595">
    <property type="entry name" value="cNMP-bd_dom"/>
</dbReference>
<feature type="region of interest" description="Disordered" evidence="8">
    <location>
        <begin position="1580"/>
        <end position="1611"/>
    </location>
</feature>
<reference evidence="12 13" key="1">
    <citation type="journal article" date="2015" name="Genome Biol. Evol.">
        <title>Comparative Genomics of a Bacterivorous Green Alga Reveals Evolutionary Causalities and Consequences of Phago-Mixotrophic Mode of Nutrition.</title>
        <authorList>
            <person name="Burns J.A."/>
            <person name="Paasch A."/>
            <person name="Narechania A."/>
            <person name="Kim E."/>
        </authorList>
    </citation>
    <scope>NUCLEOTIDE SEQUENCE [LARGE SCALE GENOMIC DNA]</scope>
    <source>
        <strain evidence="12 13">PLY_AMNH</strain>
    </source>
</reference>
<dbReference type="InterPro" id="IPR036640">
    <property type="entry name" value="ABC1_TM_sf"/>
</dbReference>
<dbReference type="PANTHER" id="PTHR24221">
    <property type="entry name" value="ATP-BINDING CASSETTE SUB-FAMILY B"/>
    <property type="match status" value="1"/>
</dbReference>
<evidence type="ECO:0000256" key="6">
    <source>
        <dbReference type="ARBA" id="ARBA00023136"/>
    </source>
</evidence>
<keyword evidence="4" id="KW-0067">ATP-binding</keyword>
<dbReference type="InterPro" id="IPR018490">
    <property type="entry name" value="cNMP-bd_dom_sf"/>
</dbReference>
<feature type="region of interest" description="Disordered" evidence="8">
    <location>
        <begin position="1650"/>
        <end position="1679"/>
    </location>
</feature>
<keyword evidence="5" id="KW-1133">Transmembrane helix</keyword>
<dbReference type="PROSITE" id="PS50042">
    <property type="entry name" value="CNMP_BINDING_3"/>
    <property type="match status" value="1"/>
</dbReference>
<evidence type="ECO:0000256" key="5">
    <source>
        <dbReference type="ARBA" id="ARBA00022989"/>
    </source>
</evidence>
<keyword evidence="6" id="KW-0472">Membrane</keyword>
<feature type="domain" description="ABC transporter" evidence="10">
    <location>
        <begin position="436"/>
        <end position="690"/>
    </location>
</feature>
<dbReference type="InterPro" id="IPR003439">
    <property type="entry name" value="ABC_transporter-like_ATP-bd"/>
</dbReference>
<comment type="subcellular location">
    <subcellularLocation>
        <location evidence="1">Membrane</location>
        <topology evidence="1">Multi-pass membrane protein</topology>
    </subcellularLocation>
</comment>
<dbReference type="GO" id="GO:0034040">
    <property type="term" value="F:ATPase-coupled lipid transmembrane transporter activity"/>
    <property type="evidence" value="ECO:0007669"/>
    <property type="project" value="TreeGrafter"/>
</dbReference>
<dbReference type="GO" id="GO:0140359">
    <property type="term" value="F:ABC-type transporter activity"/>
    <property type="evidence" value="ECO:0007669"/>
    <property type="project" value="InterPro"/>
</dbReference>
<dbReference type="SUPFAM" id="SSF52540">
    <property type="entry name" value="P-loop containing nucleoside triphosphate hydrolases"/>
    <property type="match status" value="1"/>
</dbReference>
<feature type="domain" description="Cyclic nucleotide-binding" evidence="9">
    <location>
        <begin position="715"/>
        <end position="844"/>
    </location>
</feature>
<evidence type="ECO:0000256" key="7">
    <source>
        <dbReference type="SAM" id="Coils"/>
    </source>
</evidence>
<dbReference type="GO" id="GO:0005524">
    <property type="term" value="F:ATP binding"/>
    <property type="evidence" value="ECO:0007669"/>
    <property type="project" value="UniProtKB-KW"/>
</dbReference>
<dbReference type="InterPro" id="IPR011527">
    <property type="entry name" value="ABC1_TM_dom"/>
</dbReference>
<dbReference type="SUPFAM" id="SSF90123">
    <property type="entry name" value="ABC transporter transmembrane region"/>
    <property type="match status" value="1"/>
</dbReference>
<dbReference type="Gene3D" id="3.40.50.300">
    <property type="entry name" value="P-loop containing nucleotide triphosphate hydrolases"/>
    <property type="match status" value="1"/>
</dbReference>
<dbReference type="GO" id="GO:0016887">
    <property type="term" value="F:ATP hydrolysis activity"/>
    <property type="evidence" value="ECO:0007669"/>
    <property type="project" value="InterPro"/>
</dbReference>
<dbReference type="Gene3D" id="2.60.120.10">
    <property type="entry name" value="Jelly Rolls"/>
    <property type="match status" value="2"/>
</dbReference>
<organism evidence="12 13">
    <name type="scientific">Cymbomonas tetramitiformis</name>
    <dbReference type="NCBI Taxonomy" id="36881"/>
    <lineage>
        <taxon>Eukaryota</taxon>
        <taxon>Viridiplantae</taxon>
        <taxon>Chlorophyta</taxon>
        <taxon>Pyramimonadophyceae</taxon>
        <taxon>Pyramimonadales</taxon>
        <taxon>Pyramimonadaceae</taxon>
        <taxon>Cymbomonas</taxon>
    </lineage>
</organism>
<evidence type="ECO:0000256" key="8">
    <source>
        <dbReference type="SAM" id="MobiDB-lite"/>
    </source>
</evidence>
<evidence type="ECO:0000256" key="2">
    <source>
        <dbReference type="ARBA" id="ARBA00022692"/>
    </source>
</evidence>
<keyword evidence="2" id="KW-0812">Transmembrane</keyword>
<dbReference type="SUPFAM" id="SSF51206">
    <property type="entry name" value="cAMP-binding domain-like"/>
    <property type="match status" value="2"/>
</dbReference>
<dbReference type="EMBL" id="LGRX02005391">
    <property type="protein sequence ID" value="KAK3278524.1"/>
    <property type="molecule type" value="Genomic_DNA"/>
</dbReference>
<dbReference type="Proteomes" id="UP001190700">
    <property type="component" value="Unassembled WGS sequence"/>
</dbReference>
<gene>
    <name evidence="12" type="ORF">CYMTET_13543</name>
</gene>
<proteinExistence type="predicted"/>
<keyword evidence="13" id="KW-1185">Reference proteome</keyword>
<evidence type="ECO:0000256" key="3">
    <source>
        <dbReference type="ARBA" id="ARBA00022741"/>
    </source>
</evidence>
<dbReference type="GO" id="GO:0016020">
    <property type="term" value="C:membrane"/>
    <property type="evidence" value="ECO:0007669"/>
    <property type="project" value="UniProtKB-SubCell"/>
</dbReference>
<sequence>MPLTTVRVQPTSPSQSALIEYDLNLESSKEVPVKTHFLPPSITNIFSPTKSYATSKTDIQKLESEPAGSPELKLGELAHLLPPRPTRWNWFLPGLWQPPYGYSTEHISPIDGFLWAIWWFLRASPRTFFLCISIIATQGAVSFCIPLVTKQLFEIDCTEAGGIECDDEEEGVLVLDVFLLAMLFLMRTKLNVELARATPSGGGFVPSTRTRIMEQIGNLSLEQEDVDKLDSCITSSIMVISNSTQLIFTFAVLLTFDAYELLGLVLATVPALIVFLRAASPTVLVTSESKIEESRKFMAAAHGFLEKGETIRMMQLHELVNERLSSAGGQLRLSFAQLQRANLHSSQGVALIHDLAVLAILGGGVILVHQGKIPSIAVVVAYYGVVENLFKAVSGLVNQFRSFAIAGPCIQAVAKLLSMQTPRFPRATVAEPDGRIDVADLAFRYQLGAEVQSSGLGREVLSGCDLRILSGQKVALVGRSGEGKSTLLKCLARQYTPSAGEVRIGGHPLADIDLGQMVTVLEQHRSLFDDTVRFNVGFSEDHSPEHLQEIGTVAGVVGQRDTKLTLPQGMDTQCGPRGININFGLKQRIGVASALVRNTPVALLDEPTAGLDAENVARVVNALVTSTFRVKEAGGKEVVKPKTVLAALYTLAGLERFDAIAMLDKGRVVEYGSYDSLMKKRQKFYRFVMHEGGVSVDSEGRASISEGGLRGSCWLLRNLEDKHLARLAKRFRTVKLGKGEAVYTRGGACNAFHIVAKGRVAESFYCNPKVAEEQPYMVKQWGVADILCHWALYAKCATSLGTFSSTAVTETKTTLLTLLVEDFLEAMREDPQISEELQRALKEMEVCSQPAEFKLNMWPLMQVADVELENLARLMRVEVAFKHQELCSEGNPLTQLYVVVSGRVMVKPAAPSFLQEEERPWPTVLGPTSCFGLSVLAGGRSGMDPLEAIVLEDTVLLVLDPELLQAWRSDVVAESMATVLSAVESCSWEVGAQGSAVLRTLWPFADLDDLETLSQHWSPAVYTALRPPRVAELKAGGLVVVSGAMSVLVEDGHGQMVEHVMRGAPRAPALFGASQLCGDTTPATPLRVEVLGDAAIAFICPHALLRGWLAQMGKWETLAARIRQHHRLTSSEQLAERLPPALMKPPILSKLSIFAHHGTFHVLSGQCLGFPITPSHGLLVISGEVTLHGGKVVPAGTAIMSQDDLYGVEEALSGSATEMILEADESSSQLVERVPNGEVIAREGSLLACIDLGAVSAEAVEAAAELKRHYARQEEQRLLLYTELKRLNAEIHLLNVQLGRQKKLSVRRTFRKALNVIRSLRRMNPRMLDQWRTVAMEQDRLLVQPIASLQFLLDEGKDTLIWLRGNREERLAELNRIRRAWAEAGMELVEGAAEGPASTHDLSWARLDSLQDALKERYHTIQATCAATLAEAEPMFVRLKIPPQKRKSARYIAQRGSLQSLIELEKVVAALKLQLQPAVEHVHRTLAALLDAIPLPKTDKKMPLPLNGWRYQELVSAESLLKLLQVRGVVAAEERQAQDEEMKRLRDDNAKLKSKLQSLQQQNGQATRAKEALERTLLSQSSGLEQENKRLQSLQQEADSNKRKFESRAGALQTSNRALTVEKDRLQEENEVLVGRNNDLERKLAMQLKSSTLQRSLDKSAKPVIDSPAKLDGASTSSP</sequence>
<evidence type="ECO:0000259" key="11">
    <source>
        <dbReference type="PROSITE" id="PS50929"/>
    </source>
</evidence>
<keyword evidence="3" id="KW-0547">Nucleotide-binding</keyword>
<evidence type="ECO:0000256" key="1">
    <source>
        <dbReference type="ARBA" id="ARBA00004141"/>
    </source>
</evidence>
<feature type="compositionally biased region" description="Polar residues" evidence="8">
    <location>
        <begin position="1580"/>
        <end position="1598"/>
    </location>
</feature>
<evidence type="ECO:0000313" key="12">
    <source>
        <dbReference type="EMBL" id="KAK3278524.1"/>
    </source>
</evidence>
<name>A0AAE0LBA3_9CHLO</name>
<dbReference type="InterPro" id="IPR014710">
    <property type="entry name" value="RmlC-like_jellyroll"/>
</dbReference>
<accession>A0AAE0LBA3</accession>
<evidence type="ECO:0000259" key="9">
    <source>
        <dbReference type="PROSITE" id="PS50042"/>
    </source>
</evidence>
<comment type="caution">
    <text evidence="12">The sequence shown here is derived from an EMBL/GenBank/DDBJ whole genome shotgun (WGS) entry which is preliminary data.</text>
</comment>
<feature type="coiled-coil region" evidence="7">
    <location>
        <begin position="1256"/>
        <end position="1290"/>
    </location>
</feature>
<protein>
    <submittedName>
        <fullName evidence="12">Uncharacterized protein</fullName>
    </submittedName>
</protein>
<dbReference type="PROSITE" id="PS50929">
    <property type="entry name" value="ABC_TM1F"/>
    <property type="match status" value="1"/>
</dbReference>
<dbReference type="SMART" id="SM00382">
    <property type="entry name" value="AAA"/>
    <property type="match status" value="1"/>
</dbReference>
<dbReference type="PROSITE" id="PS50893">
    <property type="entry name" value="ABC_TRANSPORTER_2"/>
    <property type="match status" value="1"/>
</dbReference>
<dbReference type="InterPro" id="IPR027417">
    <property type="entry name" value="P-loop_NTPase"/>
</dbReference>
<evidence type="ECO:0000256" key="4">
    <source>
        <dbReference type="ARBA" id="ARBA00022840"/>
    </source>
</evidence>
<dbReference type="Pfam" id="PF00005">
    <property type="entry name" value="ABC_tran"/>
    <property type="match status" value="1"/>
</dbReference>
<dbReference type="InterPro" id="IPR039421">
    <property type="entry name" value="Type_1_exporter"/>
</dbReference>
<dbReference type="Gene3D" id="1.20.1560.10">
    <property type="entry name" value="ABC transporter type 1, transmembrane domain"/>
    <property type="match status" value="1"/>
</dbReference>
<dbReference type="CDD" id="cd00038">
    <property type="entry name" value="CAP_ED"/>
    <property type="match status" value="2"/>
</dbReference>
<keyword evidence="7" id="KW-0175">Coiled coil</keyword>